<dbReference type="GO" id="GO:0000245">
    <property type="term" value="P:spliceosomal complex assembly"/>
    <property type="evidence" value="ECO:0007669"/>
    <property type="project" value="TreeGrafter"/>
</dbReference>
<dbReference type="STRING" id="94208.A0A2S4L5U5"/>
<name>A0A2S4L5U5_9HYPO</name>
<dbReference type="Gene3D" id="1.10.510.10">
    <property type="entry name" value="Transferase(Phosphotransferase) domain 1"/>
    <property type="match status" value="1"/>
</dbReference>
<dbReference type="PANTHER" id="PTHR47634:SF9">
    <property type="entry name" value="PROTEIN KINASE DOMAIN-CONTAINING PROTEIN-RELATED"/>
    <property type="match status" value="1"/>
</dbReference>
<dbReference type="GO" id="GO:0005524">
    <property type="term" value="F:ATP binding"/>
    <property type="evidence" value="ECO:0007669"/>
    <property type="project" value="UniProtKB-KW"/>
</dbReference>
<evidence type="ECO:0000256" key="3">
    <source>
        <dbReference type="ARBA" id="ARBA00022679"/>
    </source>
</evidence>
<evidence type="ECO:0000259" key="9">
    <source>
        <dbReference type="PROSITE" id="PS50011"/>
    </source>
</evidence>
<evidence type="ECO:0000256" key="8">
    <source>
        <dbReference type="ARBA" id="ARBA00048679"/>
    </source>
</evidence>
<gene>
    <name evidence="10" type="ORF">TPAR_02037</name>
</gene>
<evidence type="ECO:0000313" key="10">
    <source>
        <dbReference type="EMBL" id="POR37771.1"/>
    </source>
</evidence>
<keyword evidence="4" id="KW-0547">Nucleotide-binding</keyword>
<dbReference type="InterPro" id="IPR011009">
    <property type="entry name" value="Kinase-like_dom_sf"/>
</dbReference>
<dbReference type="Gene3D" id="3.30.200.20">
    <property type="entry name" value="Phosphorylase Kinase, domain 1"/>
    <property type="match status" value="1"/>
</dbReference>
<dbReference type="EC" id="2.7.11.1" evidence="1"/>
<evidence type="ECO:0000256" key="6">
    <source>
        <dbReference type="ARBA" id="ARBA00022840"/>
    </source>
</evidence>
<protein>
    <recommendedName>
        <fullName evidence="1">non-specific serine/threonine protein kinase</fullName>
        <ecNumber evidence="1">2.7.11.1</ecNumber>
    </recommendedName>
</protein>
<reference evidence="10 11" key="1">
    <citation type="submission" date="2018-01" db="EMBL/GenBank/DDBJ databases">
        <title>Harnessing the power of phylogenomics to disentangle the directionality and signatures of interkingdom host jumping in the parasitic fungal genus Tolypocladium.</title>
        <authorList>
            <person name="Quandt C.A."/>
            <person name="Patterson W."/>
            <person name="Spatafora J.W."/>
        </authorList>
    </citation>
    <scope>NUCLEOTIDE SEQUENCE [LARGE SCALE GENOMIC DNA]</scope>
    <source>
        <strain evidence="10 11">NRBC 100945</strain>
    </source>
</reference>
<dbReference type="OrthoDB" id="4867990at2759"/>
<evidence type="ECO:0000256" key="2">
    <source>
        <dbReference type="ARBA" id="ARBA00022527"/>
    </source>
</evidence>
<dbReference type="GO" id="GO:0050684">
    <property type="term" value="P:regulation of mRNA processing"/>
    <property type="evidence" value="ECO:0007669"/>
    <property type="project" value="TreeGrafter"/>
</dbReference>
<accession>A0A2S4L5U5</accession>
<evidence type="ECO:0000313" key="11">
    <source>
        <dbReference type="Proteomes" id="UP000237481"/>
    </source>
</evidence>
<comment type="caution">
    <text evidence="10">The sequence shown here is derived from an EMBL/GenBank/DDBJ whole genome shotgun (WGS) entry which is preliminary data.</text>
</comment>
<dbReference type="SUPFAM" id="SSF56112">
    <property type="entry name" value="Protein kinase-like (PK-like)"/>
    <property type="match status" value="1"/>
</dbReference>
<evidence type="ECO:0000256" key="1">
    <source>
        <dbReference type="ARBA" id="ARBA00012513"/>
    </source>
</evidence>
<dbReference type="Proteomes" id="UP000237481">
    <property type="component" value="Unassembled WGS sequence"/>
</dbReference>
<dbReference type="InterPro" id="IPR051334">
    <property type="entry name" value="SRPK"/>
</dbReference>
<comment type="catalytic activity">
    <reaction evidence="7">
        <text>L-threonyl-[protein] + ATP = O-phospho-L-threonyl-[protein] + ADP + H(+)</text>
        <dbReference type="Rhea" id="RHEA:46608"/>
        <dbReference type="Rhea" id="RHEA-COMP:11060"/>
        <dbReference type="Rhea" id="RHEA-COMP:11605"/>
        <dbReference type="ChEBI" id="CHEBI:15378"/>
        <dbReference type="ChEBI" id="CHEBI:30013"/>
        <dbReference type="ChEBI" id="CHEBI:30616"/>
        <dbReference type="ChEBI" id="CHEBI:61977"/>
        <dbReference type="ChEBI" id="CHEBI:456216"/>
        <dbReference type="EC" id="2.7.11.1"/>
    </reaction>
</comment>
<evidence type="ECO:0000256" key="7">
    <source>
        <dbReference type="ARBA" id="ARBA00047899"/>
    </source>
</evidence>
<dbReference type="EMBL" id="PKSG01000203">
    <property type="protein sequence ID" value="POR37771.1"/>
    <property type="molecule type" value="Genomic_DNA"/>
</dbReference>
<sequence>MAASCQSRSPPLSPPRQFPSEGFPLVAYPRLLEEEAFSWYTPEDFYPVRIGEIFKSRYQVVGKLGFGSASTAWLCRDLRGHEYVTLKVYANKQRQAQREVHVLHHIESIATKHAGARIVRKLKDEFEISGNDSTYLCLVHNPLGLTLSDFRLLLGGKLPPKALKAIVNYLLYALDFLHTEARVVHTDIQEGNIMFSITDETELEAFEKGERSEPSSRKVDGNRIIYASRGFMVPEKPGLPTLGDFGEARFGGDYFTEEVMPDLYRAPEILLKIPWDEKIDIWNLGLMVWDMLEGKHLFTERLPSREDSRFAHMARIVNLLGPPPGDLLERSDVVDEYFDQNGKLKEGTEMPTSLEQEEEVLSGQEKVDFLSFLRKMLQWRPEDRMSARQLMNDPWLKVRQR</sequence>
<dbReference type="PROSITE" id="PS50011">
    <property type="entry name" value="PROTEIN_KINASE_DOM"/>
    <property type="match status" value="1"/>
</dbReference>
<dbReference type="InterPro" id="IPR000719">
    <property type="entry name" value="Prot_kinase_dom"/>
</dbReference>
<proteinExistence type="predicted"/>
<keyword evidence="6" id="KW-0067">ATP-binding</keyword>
<comment type="catalytic activity">
    <reaction evidence="8">
        <text>L-seryl-[protein] + ATP = O-phospho-L-seryl-[protein] + ADP + H(+)</text>
        <dbReference type="Rhea" id="RHEA:17989"/>
        <dbReference type="Rhea" id="RHEA-COMP:9863"/>
        <dbReference type="Rhea" id="RHEA-COMP:11604"/>
        <dbReference type="ChEBI" id="CHEBI:15378"/>
        <dbReference type="ChEBI" id="CHEBI:29999"/>
        <dbReference type="ChEBI" id="CHEBI:30616"/>
        <dbReference type="ChEBI" id="CHEBI:83421"/>
        <dbReference type="ChEBI" id="CHEBI:456216"/>
        <dbReference type="EC" id="2.7.11.1"/>
    </reaction>
</comment>
<keyword evidence="5 10" id="KW-0418">Kinase</keyword>
<feature type="domain" description="Protein kinase" evidence="9">
    <location>
        <begin position="58"/>
        <end position="396"/>
    </location>
</feature>
<dbReference type="SMART" id="SM00220">
    <property type="entry name" value="S_TKc"/>
    <property type="match status" value="1"/>
</dbReference>
<dbReference type="GO" id="GO:0005737">
    <property type="term" value="C:cytoplasm"/>
    <property type="evidence" value="ECO:0007669"/>
    <property type="project" value="TreeGrafter"/>
</dbReference>
<keyword evidence="3" id="KW-0808">Transferase</keyword>
<evidence type="ECO:0000256" key="5">
    <source>
        <dbReference type="ARBA" id="ARBA00022777"/>
    </source>
</evidence>
<evidence type="ECO:0000256" key="4">
    <source>
        <dbReference type="ARBA" id="ARBA00022741"/>
    </source>
</evidence>
<dbReference type="PANTHER" id="PTHR47634">
    <property type="entry name" value="PROTEIN KINASE DOMAIN-CONTAINING PROTEIN-RELATED"/>
    <property type="match status" value="1"/>
</dbReference>
<dbReference type="AlphaFoldDB" id="A0A2S4L5U5"/>
<keyword evidence="2 10" id="KW-0723">Serine/threonine-protein kinase</keyword>
<organism evidence="10 11">
    <name type="scientific">Tolypocladium paradoxum</name>
    <dbReference type="NCBI Taxonomy" id="94208"/>
    <lineage>
        <taxon>Eukaryota</taxon>
        <taxon>Fungi</taxon>
        <taxon>Dikarya</taxon>
        <taxon>Ascomycota</taxon>
        <taxon>Pezizomycotina</taxon>
        <taxon>Sordariomycetes</taxon>
        <taxon>Hypocreomycetidae</taxon>
        <taxon>Hypocreales</taxon>
        <taxon>Ophiocordycipitaceae</taxon>
        <taxon>Tolypocladium</taxon>
    </lineage>
</organism>
<dbReference type="Pfam" id="PF00069">
    <property type="entry name" value="Pkinase"/>
    <property type="match status" value="1"/>
</dbReference>
<dbReference type="GO" id="GO:0005634">
    <property type="term" value="C:nucleus"/>
    <property type="evidence" value="ECO:0007669"/>
    <property type="project" value="TreeGrafter"/>
</dbReference>
<dbReference type="GO" id="GO:0004674">
    <property type="term" value="F:protein serine/threonine kinase activity"/>
    <property type="evidence" value="ECO:0007669"/>
    <property type="project" value="UniProtKB-KW"/>
</dbReference>
<keyword evidence="11" id="KW-1185">Reference proteome</keyword>